<name>A0A4R1Y0F4_ACICA</name>
<sequence>MQHSLQQIQHWLEQHAPRITTYSLQAPATDQQFGRIEKLLATPLLNGFKSLYLWHNGLSDQVNGASLFYGMDFYSLEHVEDVYRAKSDMVDQLIELKYADVEIDPCNVFNPNWLQFADDRSHSGLYIDLAPTAQGQYGQVIFIDEECEVALKVADSIEALVAQFSLDIEQGYYQLDQDALEDGDEFLACDTEIDLINWQDSQRWRRKMRG</sequence>
<accession>A0A4R1Y0F4</accession>
<evidence type="ECO:0000313" key="2">
    <source>
        <dbReference type="EMBL" id="TCM69966.1"/>
    </source>
</evidence>
<organism evidence="2 3">
    <name type="scientific">Acinetobacter calcoaceticus</name>
    <dbReference type="NCBI Taxonomy" id="471"/>
    <lineage>
        <taxon>Bacteria</taxon>
        <taxon>Pseudomonadati</taxon>
        <taxon>Pseudomonadota</taxon>
        <taxon>Gammaproteobacteria</taxon>
        <taxon>Moraxellales</taxon>
        <taxon>Moraxellaceae</taxon>
        <taxon>Acinetobacter</taxon>
        <taxon>Acinetobacter calcoaceticus/baumannii complex</taxon>
    </lineage>
</organism>
<dbReference type="InterPro" id="IPR037883">
    <property type="entry name" value="Knr4/Smi1-like_sf"/>
</dbReference>
<dbReference type="PANTHER" id="PTHR47432:SF1">
    <property type="entry name" value="CELL WALL ASSEMBLY REGULATOR SMI1"/>
    <property type="match status" value="1"/>
</dbReference>
<dbReference type="AlphaFoldDB" id="A0A4R1Y0F4"/>
<dbReference type="OrthoDB" id="7593948at2"/>
<proteinExistence type="predicted"/>
<comment type="caution">
    <text evidence="2">The sequence shown here is derived from an EMBL/GenBank/DDBJ whole genome shotgun (WGS) entry which is preliminary data.</text>
</comment>
<dbReference type="EMBL" id="SLVJ01000002">
    <property type="protein sequence ID" value="TCM69966.1"/>
    <property type="molecule type" value="Genomic_DNA"/>
</dbReference>
<dbReference type="PANTHER" id="PTHR47432">
    <property type="entry name" value="CELL WALL ASSEMBLY REGULATOR SMI1"/>
    <property type="match status" value="1"/>
</dbReference>
<evidence type="ECO:0000259" key="1">
    <source>
        <dbReference type="Pfam" id="PF09346"/>
    </source>
</evidence>
<protein>
    <submittedName>
        <fullName evidence="2">Cell wall assembly regulator SMI1</fullName>
    </submittedName>
</protein>
<dbReference type="SUPFAM" id="SSF160631">
    <property type="entry name" value="SMI1/KNR4-like"/>
    <property type="match status" value="1"/>
</dbReference>
<feature type="domain" description="Knr4/Smi1-like" evidence="1">
    <location>
        <begin position="27"/>
        <end position="162"/>
    </location>
</feature>
<gene>
    <name evidence="2" type="ORF">EC844_102239</name>
</gene>
<keyword evidence="3" id="KW-1185">Reference proteome</keyword>
<reference evidence="2 3" key="1">
    <citation type="submission" date="2019-03" db="EMBL/GenBank/DDBJ databases">
        <title>Genomic analyses of the natural microbiome of Caenorhabditis elegans.</title>
        <authorList>
            <person name="Samuel B."/>
        </authorList>
    </citation>
    <scope>NUCLEOTIDE SEQUENCE [LARGE SCALE GENOMIC DNA]</scope>
    <source>
        <strain evidence="2 3">JUb89</strain>
    </source>
</reference>
<dbReference type="InterPro" id="IPR018958">
    <property type="entry name" value="Knr4/Smi1-like_dom"/>
</dbReference>
<dbReference type="Pfam" id="PF09346">
    <property type="entry name" value="SMI1_KNR4"/>
    <property type="match status" value="1"/>
</dbReference>
<evidence type="ECO:0000313" key="3">
    <source>
        <dbReference type="Proteomes" id="UP000294963"/>
    </source>
</evidence>
<dbReference type="Proteomes" id="UP000294963">
    <property type="component" value="Unassembled WGS sequence"/>
</dbReference>
<dbReference type="InterPro" id="IPR051873">
    <property type="entry name" value="KNR4/SMI1_regulator"/>
</dbReference>
<dbReference type="Gene3D" id="3.40.1580.10">
    <property type="entry name" value="SMI1/KNR4-like"/>
    <property type="match status" value="1"/>
</dbReference>